<evidence type="ECO:0000256" key="3">
    <source>
        <dbReference type="ARBA" id="ARBA00022679"/>
    </source>
</evidence>
<keyword evidence="4" id="KW-0547">Nucleotide-binding</keyword>
<keyword evidence="3" id="KW-0808">Transferase</keyword>
<dbReference type="Pfam" id="PF05226">
    <property type="entry name" value="CHASE2"/>
    <property type="match status" value="1"/>
</dbReference>
<dbReference type="EC" id="2.7.11.1" evidence="1"/>
<dbReference type="PANTHER" id="PTHR24363:SF0">
    <property type="entry name" value="SERINE_THREONINE KINASE LIKE DOMAIN CONTAINING 1"/>
    <property type="match status" value="1"/>
</dbReference>
<dbReference type="SUPFAM" id="SSF56112">
    <property type="entry name" value="Protein kinase-like (PK-like)"/>
    <property type="match status" value="1"/>
</dbReference>
<evidence type="ECO:0000313" key="12">
    <source>
        <dbReference type="EMBL" id="MTF37940.1"/>
    </source>
</evidence>
<keyword evidence="2" id="KW-0723">Serine/threonine-protein kinase</keyword>
<reference evidence="12 13" key="1">
    <citation type="submission" date="2019-11" db="EMBL/GenBank/DDBJ databases">
        <title>Isolation of a new High Light Tolerant Cyanobacteria.</title>
        <authorList>
            <person name="Dobson Z."/>
            <person name="Vaughn N."/>
            <person name="Vaughn M."/>
            <person name="Fromme P."/>
            <person name="Mazor Y."/>
        </authorList>
    </citation>
    <scope>NUCLEOTIDE SEQUENCE [LARGE SCALE GENOMIC DNA]</scope>
    <source>
        <strain evidence="12 13">0216</strain>
    </source>
</reference>
<sequence length="762" mass="85393">MLNSISQWLKNSFGRKIGLEVLVSLSISTMIVIVRQLGGFEYFDLGVYDWLLKLHTRENQDNRILTVLITEDDIQTEKRWPISDGTLAKAINILLENEPYAIGVDLYRDFPIEPGTDDFTNLLANSDRVSVVCKLESEAQPAVPPPPSLPIDLVGFADIVIDGDGVVRRNLFYVEPQESRCPTPYSLALQLALSYLIPQGIEPQVGENGSLILGKATLKPIDGSIGAYRQVDASGYQIMLDYRRGNSPTPTVTLNDVLQGKVDSKLIKDKVILIGVSAPSLRDSFYTPFSRQGEDVVLMPGVTLHSYMVSQFLSSAIDGHPLIWSWSNGEEIIWIYFWGLVGSASIFLLSRPLLMILLQGSSLVIIVGSAIIFSFQGGWIPVVPAIVSFMGGAIALVGYNAYKAKNEQLSIQQQVSDQEKSIAVLQMLLKSQSQTHKISKVTTYEEGSVIVGRYQIIKRLGKGGFGNSYLSVDQMLPGKPYCVVKRLNAYSDDTKILTLMEKLLETEAKILEKVGKHPQIPDLLAYIQDNNNFFLVQEYIEGKTLIQELKDKAKYSENEVLQIIEEIMEILSFIEQYNLVHRDIKLDNILRRQSDKSLVLIDFGGIKQIFNLKNETAINAVSNEGYASPEQLAGQPVMASDIYSVGMVAIHCLTGTFPGKLPRDPQTGEILWDSSKYVSPVTAKIIKKMTSYHFKDRYQNAQEVSKDLKHYKSQIEELKNQIDIDIEIDEDKKAEEVSEIVHSENFLQLQEKAEKLRRKRLS</sequence>
<evidence type="ECO:0000256" key="6">
    <source>
        <dbReference type="ARBA" id="ARBA00022840"/>
    </source>
</evidence>
<keyword evidence="10" id="KW-0812">Transmembrane</keyword>
<evidence type="ECO:0000256" key="5">
    <source>
        <dbReference type="ARBA" id="ARBA00022777"/>
    </source>
</evidence>
<organism evidence="12 13">
    <name type="scientific">Cyanobacterium aponinum 0216</name>
    <dbReference type="NCBI Taxonomy" id="2676140"/>
    <lineage>
        <taxon>Bacteria</taxon>
        <taxon>Bacillati</taxon>
        <taxon>Cyanobacteriota</taxon>
        <taxon>Cyanophyceae</taxon>
        <taxon>Oscillatoriophycideae</taxon>
        <taxon>Chroococcales</taxon>
        <taxon>Geminocystaceae</taxon>
        <taxon>Cyanobacterium</taxon>
    </lineage>
</organism>
<dbReference type="InterPro" id="IPR011009">
    <property type="entry name" value="Kinase-like_dom_sf"/>
</dbReference>
<accession>A0A844GPX8</accession>
<evidence type="ECO:0000256" key="7">
    <source>
        <dbReference type="ARBA" id="ARBA00047899"/>
    </source>
</evidence>
<dbReference type="PANTHER" id="PTHR24363">
    <property type="entry name" value="SERINE/THREONINE PROTEIN KINASE"/>
    <property type="match status" value="1"/>
</dbReference>
<evidence type="ECO:0000259" key="11">
    <source>
        <dbReference type="PROSITE" id="PS50011"/>
    </source>
</evidence>
<dbReference type="EMBL" id="WMIA01000002">
    <property type="protein sequence ID" value="MTF37940.1"/>
    <property type="molecule type" value="Genomic_DNA"/>
</dbReference>
<feature type="transmembrane region" description="Helical" evidence="10">
    <location>
        <begin position="382"/>
        <end position="402"/>
    </location>
</feature>
<dbReference type="InterPro" id="IPR000719">
    <property type="entry name" value="Prot_kinase_dom"/>
</dbReference>
<gene>
    <name evidence="12" type="ORF">GGC33_03255</name>
</gene>
<dbReference type="AlphaFoldDB" id="A0A844GPX8"/>
<dbReference type="InterPro" id="IPR007890">
    <property type="entry name" value="CHASE2"/>
</dbReference>
<comment type="catalytic activity">
    <reaction evidence="7">
        <text>L-threonyl-[protein] + ATP = O-phospho-L-threonyl-[protein] + ADP + H(+)</text>
        <dbReference type="Rhea" id="RHEA:46608"/>
        <dbReference type="Rhea" id="RHEA-COMP:11060"/>
        <dbReference type="Rhea" id="RHEA-COMP:11605"/>
        <dbReference type="ChEBI" id="CHEBI:15378"/>
        <dbReference type="ChEBI" id="CHEBI:30013"/>
        <dbReference type="ChEBI" id="CHEBI:30616"/>
        <dbReference type="ChEBI" id="CHEBI:61977"/>
        <dbReference type="ChEBI" id="CHEBI:456216"/>
        <dbReference type="EC" id="2.7.11.1"/>
    </reaction>
</comment>
<dbReference type="RefSeq" id="WP_155082786.1">
    <property type="nucleotide sequence ID" value="NZ_WMIA01000002.1"/>
</dbReference>
<dbReference type="PROSITE" id="PS50011">
    <property type="entry name" value="PROTEIN_KINASE_DOM"/>
    <property type="match status" value="1"/>
</dbReference>
<dbReference type="GO" id="GO:0004674">
    <property type="term" value="F:protein serine/threonine kinase activity"/>
    <property type="evidence" value="ECO:0007669"/>
    <property type="project" value="UniProtKB-KW"/>
</dbReference>
<keyword evidence="6" id="KW-0067">ATP-binding</keyword>
<dbReference type="CDD" id="cd14014">
    <property type="entry name" value="STKc_PknB_like"/>
    <property type="match status" value="1"/>
</dbReference>
<dbReference type="Proteomes" id="UP000437131">
    <property type="component" value="Unassembled WGS sequence"/>
</dbReference>
<proteinExistence type="predicted"/>
<dbReference type="SMART" id="SM00220">
    <property type="entry name" value="S_TKc"/>
    <property type="match status" value="1"/>
</dbReference>
<keyword evidence="10" id="KW-0472">Membrane</keyword>
<dbReference type="Gene3D" id="1.10.510.10">
    <property type="entry name" value="Transferase(Phosphotransferase) domain 1"/>
    <property type="match status" value="1"/>
</dbReference>
<feature type="transmembrane region" description="Helical" evidence="10">
    <location>
        <begin position="356"/>
        <end position="376"/>
    </location>
</feature>
<dbReference type="SMART" id="SM01080">
    <property type="entry name" value="CHASE2"/>
    <property type="match status" value="1"/>
</dbReference>
<evidence type="ECO:0000256" key="4">
    <source>
        <dbReference type="ARBA" id="ARBA00022741"/>
    </source>
</evidence>
<dbReference type="GO" id="GO:0005524">
    <property type="term" value="F:ATP binding"/>
    <property type="evidence" value="ECO:0007669"/>
    <property type="project" value="UniProtKB-KW"/>
</dbReference>
<comment type="caution">
    <text evidence="12">The sequence shown here is derived from an EMBL/GenBank/DDBJ whole genome shotgun (WGS) entry which is preliminary data.</text>
</comment>
<keyword evidence="5" id="KW-0418">Kinase</keyword>
<evidence type="ECO:0000256" key="2">
    <source>
        <dbReference type="ARBA" id="ARBA00022527"/>
    </source>
</evidence>
<keyword evidence="10" id="KW-1133">Transmembrane helix</keyword>
<protein>
    <recommendedName>
        <fullName evidence="1">non-specific serine/threonine protein kinase</fullName>
        <ecNumber evidence="1">2.7.11.1</ecNumber>
    </recommendedName>
</protein>
<evidence type="ECO:0000313" key="13">
    <source>
        <dbReference type="Proteomes" id="UP000437131"/>
    </source>
</evidence>
<evidence type="ECO:0000256" key="9">
    <source>
        <dbReference type="SAM" id="Coils"/>
    </source>
</evidence>
<feature type="coiled-coil region" evidence="9">
    <location>
        <begin position="701"/>
        <end position="728"/>
    </location>
</feature>
<evidence type="ECO:0000256" key="1">
    <source>
        <dbReference type="ARBA" id="ARBA00012513"/>
    </source>
</evidence>
<keyword evidence="9" id="KW-0175">Coiled coil</keyword>
<feature type="domain" description="Protein kinase" evidence="11">
    <location>
        <begin position="454"/>
        <end position="713"/>
    </location>
</feature>
<comment type="catalytic activity">
    <reaction evidence="8">
        <text>L-seryl-[protein] + ATP = O-phospho-L-seryl-[protein] + ADP + H(+)</text>
        <dbReference type="Rhea" id="RHEA:17989"/>
        <dbReference type="Rhea" id="RHEA-COMP:9863"/>
        <dbReference type="Rhea" id="RHEA-COMP:11604"/>
        <dbReference type="ChEBI" id="CHEBI:15378"/>
        <dbReference type="ChEBI" id="CHEBI:29999"/>
        <dbReference type="ChEBI" id="CHEBI:30616"/>
        <dbReference type="ChEBI" id="CHEBI:83421"/>
        <dbReference type="ChEBI" id="CHEBI:456216"/>
        <dbReference type="EC" id="2.7.11.1"/>
    </reaction>
</comment>
<dbReference type="Pfam" id="PF00069">
    <property type="entry name" value="Pkinase"/>
    <property type="match status" value="1"/>
</dbReference>
<name>A0A844GPX8_9CHRO</name>
<evidence type="ECO:0000256" key="10">
    <source>
        <dbReference type="SAM" id="Phobius"/>
    </source>
</evidence>
<evidence type="ECO:0000256" key="8">
    <source>
        <dbReference type="ARBA" id="ARBA00048679"/>
    </source>
</evidence>
<feature type="transmembrane region" description="Helical" evidence="10">
    <location>
        <begin position="332"/>
        <end position="349"/>
    </location>
</feature>